<protein>
    <submittedName>
        <fullName evidence="3">Dehydratase</fullName>
    </submittedName>
    <submittedName>
        <fullName evidence="4">Fatty-acid synthase</fullName>
        <ecNumber evidence="4">2.3.1.85</ecNumber>
    </submittedName>
</protein>
<evidence type="ECO:0000313" key="3">
    <source>
        <dbReference type="EMBL" id="RLP11942.1"/>
    </source>
</evidence>
<dbReference type="InterPro" id="IPR029069">
    <property type="entry name" value="HotDog_dom_sf"/>
</dbReference>
<feature type="domain" description="MaoC-like" evidence="2">
    <location>
        <begin position="16"/>
        <end position="114"/>
    </location>
</feature>
<keyword evidence="5" id="KW-1185">Reference proteome</keyword>
<dbReference type="PRINTS" id="PR01483">
    <property type="entry name" value="FASYNTHASE"/>
</dbReference>
<dbReference type="RefSeq" id="WP_119160973.1">
    <property type="nucleotide sequence ID" value="NZ_LR134442.1"/>
</dbReference>
<dbReference type="EC" id="2.3.1.85" evidence="4"/>
<dbReference type="GO" id="GO:0005835">
    <property type="term" value="C:fatty acid synthase complex"/>
    <property type="evidence" value="ECO:0007669"/>
    <property type="project" value="InterPro"/>
</dbReference>
<organism evidence="4 5">
    <name type="scientific">Propionibacterium australiense</name>
    <dbReference type="NCBI Taxonomy" id="119981"/>
    <lineage>
        <taxon>Bacteria</taxon>
        <taxon>Bacillati</taxon>
        <taxon>Actinomycetota</taxon>
        <taxon>Actinomycetes</taxon>
        <taxon>Propionibacteriales</taxon>
        <taxon>Propionibacteriaceae</taxon>
        <taxon>Propionibacterium</taxon>
    </lineage>
</organism>
<dbReference type="Proteomes" id="UP000279336">
    <property type="component" value="Unassembled WGS sequence"/>
</dbReference>
<evidence type="ECO:0000313" key="6">
    <source>
        <dbReference type="Proteomes" id="UP000279336"/>
    </source>
</evidence>
<keyword evidence="4" id="KW-0808">Transferase</keyword>
<dbReference type="InterPro" id="IPR002539">
    <property type="entry name" value="MaoC-like_dom"/>
</dbReference>
<dbReference type="InterPro" id="IPR003965">
    <property type="entry name" value="Fatty_acid_synthase"/>
</dbReference>
<proteinExistence type="inferred from homology"/>
<evidence type="ECO:0000259" key="2">
    <source>
        <dbReference type="Pfam" id="PF01575"/>
    </source>
</evidence>
<evidence type="ECO:0000313" key="5">
    <source>
        <dbReference type="Proteomes" id="UP000263928"/>
    </source>
</evidence>
<dbReference type="OrthoDB" id="9800237at2"/>
<evidence type="ECO:0000256" key="1">
    <source>
        <dbReference type="ARBA" id="ARBA00005254"/>
    </source>
</evidence>
<sequence>MNAFDPAAVAVGDELPAVDLHATRAAAVRYAGASTDFNPIHWSDRSARELGLDGVIIHGMWTMGSALRVVTDWCADPARLIDYSVRFTSPVRLPDDDEGTLVRVTARVTEIVDETATILIDARIPAAAEGEKDSKVLGAARAHVFLGERA</sequence>
<dbReference type="EMBL" id="UNQJ01000002">
    <property type="protein sequence ID" value="SYZ32595.1"/>
    <property type="molecule type" value="Genomic_DNA"/>
</dbReference>
<evidence type="ECO:0000313" key="4">
    <source>
        <dbReference type="EMBL" id="SYZ32595.1"/>
    </source>
</evidence>
<dbReference type="PANTHER" id="PTHR43841">
    <property type="entry name" value="3-HYDROXYACYL-THIOESTER DEHYDRATASE HTDX-RELATED"/>
    <property type="match status" value="1"/>
</dbReference>
<accession>A0A383S3L1</accession>
<dbReference type="GO" id="GO:0006633">
    <property type="term" value="P:fatty acid biosynthetic process"/>
    <property type="evidence" value="ECO:0007669"/>
    <property type="project" value="InterPro"/>
</dbReference>
<dbReference type="GO" id="GO:0004312">
    <property type="term" value="F:fatty acid synthase activity"/>
    <property type="evidence" value="ECO:0007669"/>
    <property type="project" value="UniProtKB-EC"/>
</dbReference>
<dbReference type="Gene3D" id="3.10.129.10">
    <property type="entry name" value="Hotdog Thioesterase"/>
    <property type="match status" value="1"/>
</dbReference>
<dbReference type="EMBL" id="RCIW01000004">
    <property type="protein sequence ID" value="RLP11942.1"/>
    <property type="molecule type" value="Genomic_DNA"/>
</dbReference>
<reference evidence="3 6" key="3">
    <citation type="submission" date="2018-10" db="EMBL/GenBank/DDBJ databases">
        <title>Propionibacterium australiense Genome Sequencing and Assembly.</title>
        <authorList>
            <person name="Bernier A.-M."/>
            <person name="Bernard K."/>
        </authorList>
    </citation>
    <scope>NUCLEOTIDE SEQUENCE [LARGE SCALE GENOMIC DNA]</scope>
    <source>
        <strain evidence="3 6">NML98A078</strain>
    </source>
</reference>
<dbReference type="AlphaFoldDB" id="A0A383S3L1"/>
<dbReference type="PANTHER" id="PTHR43841:SF3">
    <property type="entry name" value="(3R)-HYDROXYACYL-ACP DEHYDRATASE SUBUNIT HADB"/>
    <property type="match status" value="1"/>
</dbReference>
<reference evidence="5" key="1">
    <citation type="submission" date="2018-08" db="EMBL/GenBank/DDBJ databases">
        <authorList>
            <person name="Hornung B."/>
        </authorList>
    </citation>
    <scope>NUCLEOTIDE SEQUENCE [LARGE SCALE GENOMIC DNA]</scope>
</reference>
<name>A0A383S3L1_9ACTN</name>
<comment type="similarity">
    <text evidence="1">Belongs to the enoyl-CoA hydratase/isomerase family.</text>
</comment>
<dbReference type="SUPFAM" id="SSF54637">
    <property type="entry name" value="Thioesterase/thiol ester dehydrase-isomerase"/>
    <property type="match status" value="1"/>
</dbReference>
<gene>
    <name evidence="3" type="ORF">D7U36_03490</name>
    <name evidence="4" type="ORF">PROPAUS_0483</name>
</gene>
<dbReference type="Proteomes" id="UP000263928">
    <property type="component" value="Unassembled WGS sequence"/>
</dbReference>
<keyword evidence="4" id="KW-0012">Acyltransferase</keyword>
<reference evidence="4" key="2">
    <citation type="submission" date="2018-08" db="EMBL/GenBank/DDBJ databases">
        <authorList>
            <person name="Ferrada E.E."/>
            <person name="Latorre B.A."/>
        </authorList>
    </citation>
    <scope>NUCLEOTIDE SEQUENCE [LARGE SCALE GENOMIC DNA]</scope>
    <source>
        <strain evidence="4">Propionibacterium_australiense1</strain>
    </source>
</reference>
<dbReference type="Pfam" id="PF01575">
    <property type="entry name" value="MaoC_dehydratas"/>
    <property type="match status" value="1"/>
</dbReference>